<reference evidence="3 4" key="1">
    <citation type="submission" date="2016-07" db="EMBL/GenBank/DDBJ databases">
        <title>Pervasive Adenine N6-methylation of Active Genes in Fungi.</title>
        <authorList>
            <consortium name="DOE Joint Genome Institute"/>
            <person name="Mondo S.J."/>
            <person name="Dannebaum R.O."/>
            <person name="Kuo R.C."/>
            <person name="Labutti K."/>
            <person name="Haridas S."/>
            <person name="Kuo A."/>
            <person name="Salamov A."/>
            <person name="Ahrendt S.R."/>
            <person name="Lipzen A."/>
            <person name="Sullivan W."/>
            <person name="Andreopoulos W.B."/>
            <person name="Clum A."/>
            <person name="Lindquist E."/>
            <person name="Daum C."/>
            <person name="Ramamoorthy G.K."/>
            <person name="Gryganskyi A."/>
            <person name="Culley D."/>
            <person name="Magnuson J.K."/>
            <person name="James T.Y."/>
            <person name="O'Malley M.A."/>
            <person name="Stajich J.E."/>
            <person name="Spatafora J.W."/>
            <person name="Visel A."/>
            <person name="Grigoriev I.V."/>
        </authorList>
    </citation>
    <scope>NUCLEOTIDE SEQUENCE [LARGE SCALE GENOMIC DNA]</scope>
    <source>
        <strain evidence="3 4">JEL800</strain>
    </source>
</reference>
<evidence type="ECO:0000313" key="4">
    <source>
        <dbReference type="Proteomes" id="UP000193642"/>
    </source>
</evidence>
<evidence type="ECO:0008006" key="5">
    <source>
        <dbReference type="Google" id="ProtNLM"/>
    </source>
</evidence>
<name>A0A1Y2BXM8_9FUNG</name>
<dbReference type="EMBL" id="MCGO01000039">
    <property type="protein sequence ID" value="ORY39511.1"/>
    <property type="molecule type" value="Genomic_DNA"/>
</dbReference>
<feature type="chain" id="PRO_5013276974" description="Secreted protein" evidence="2">
    <location>
        <begin position="18"/>
        <end position="237"/>
    </location>
</feature>
<sequence length="237" mass="25925">MLPLLLFLNTLVLSTYAVPALVTSGTTKATVPAFPPPGYTPVSTGFYTGQVWYKTVSNGAESLTLRRQRLYYDAANPVPGCLVTQQMSFAMTLRLWQFQSITGSKAAGWGMYDGRDKGQLQGVELAQRPASALPPPKRSLKEFISRKLKLGTLLPVDNNATDDPGGQSAAVGKSSLPTGNGEHQVGGFTNTGDFVVPTDPKARMLLNLTLKLMTLKRNFRHYSCCQVKHCTQRELWK</sequence>
<organism evidence="3 4">
    <name type="scientific">Rhizoclosmatium globosum</name>
    <dbReference type="NCBI Taxonomy" id="329046"/>
    <lineage>
        <taxon>Eukaryota</taxon>
        <taxon>Fungi</taxon>
        <taxon>Fungi incertae sedis</taxon>
        <taxon>Chytridiomycota</taxon>
        <taxon>Chytridiomycota incertae sedis</taxon>
        <taxon>Chytridiomycetes</taxon>
        <taxon>Chytridiales</taxon>
        <taxon>Chytriomycetaceae</taxon>
        <taxon>Rhizoclosmatium</taxon>
    </lineage>
</organism>
<proteinExistence type="predicted"/>
<accession>A0A1Y2BXM8</accession>
<gene>
    <name evidence="3" type="ORF">BCR33DRAFT_788154</name>
</gene>
<evidence type="ECO:0000313" key="3">
    <source>
        <dbReference type="EMBL" id="ORY39511.1"/>
    </source>
</evidence>
<evidence type="ECO:0000256" key="1">
    <source>
        <dbReference type="SAM" id="MobiDB-lite"/>
    </source>
</evidence>
<feature type="signal peptide" evidence="2">
    <location>
        <begin position="1"/>
        <end position="17"/>
    </location>
</feature>
<dbReference type="OrthoDB" id="2134434at2759"/>
<feature type="region of interest" description="Disordered" evidence="1">
    <location>
        <begin position="157"/>
        <end position="184"/>
    </location>
</feature>
<comment type="caution">
    <text evidence="3">The sequence shown here is derived from an EMBL/GenBank/DDBJ whole genome shotgun (WGS) entry which is preliminary data.</text>
</comment>
<dbReference type="AlphaFoldDB" id="A0A1Y2BXM8"/>
<dbReference type="Proteomes" id="UP000193642">
    <property type="component" value="Unassembled WGS sequence"/>
</dbReference>
<keyword evidence="4" id="KW-1185">Reference proteome</keyword>
<keyword evidence="2" id="KW-0732">Signal</keyword>
<evidence type="ECO:0000256" key="2">
    <source>
        <dbReference type="SAM" id="SignalP"/>
    </source>
</evidence>
<protein>
    <recommendedName>
        <fullName evidence="5">Secreted protein</fullName>
    </recommendedName>
</protein>